<comment type="caution">
    <text evidence="2">The sequence shown here is derived from an EMBL/GenBank/DDBJ whole genome shotgun (WGS) entry which is preliminary data.</text>
</comment>
<evidence type="ECO:0000313" key="2">
    <source>
        <dbReference type="EMBL" id="KAK9834754.1"/>
    </source>
</evidence>
<gene>
    <name evidence="2" type="ORF">WJX74_009549</name>
</gene>
<evidence type="ECO:0000256" key="1">
    <source>
        <dbReference type="SAM" id="MobiDB-lite"/>
    </source>
</evidence>
<feature type="compositionally biased region" description="Polar residues" evidence="1">
    <location>
        <begin position="184"/>
        <end position="196"/>
    </location>
</feature>
<feature type="compositionally biased region" description="Polar residues" evidence="1">
    <location>
        <begin position="148"/>
        <end position="165"/>
    </location>
</feature>
<dbReference type="EMBL" id="JALJOS010000009">
    <property type="protein sequence ID" value="KAK9834754.1"/>
    <property type="molecule type" value="Genomic_DNA"/>
</dbReference>
<keyword evidence="3" id="KW-1185">Reference proteome</keyword>
<sequence length="309" mass="32681">MLEEQAFSASAEDGSSSSEQAEPEALDFPGDISAGYQLLPDPEDQFHEQGLTGNGPPESQSHADQQTFDNGMDYLPMDHHISMLQSYADGQDNSVVSVTSRQHGSSEFQSHPTSHSRRTAAHAYPNPALPLDRSNQDAQMDGHAGRQSAISSAPHTQAEIQSSSAGPAASRDCELHPTGLVDTFPSSVTAAAAQTETEGHAFGRCEDTAETNGSSSSSSRVLSDESPGSMDPSRPRGRAKSLEDGSAQVTEPAAWQANFPSAAAADGSTLELDEDRKTAVLGAMKHIHLDYVWALEAVLKARSGLLHGQ</sequence>
<feature type="compositionally biased region" description="Polar residues" evidence="1">
    <location>
        <begin position="94"/>
        <end position="113"/>
    </location>
</feature>
<feature type="compositionally biased region" description="Low complexity" evidence="1">
    <location>
        <begin position="8"/>
        <end position="20"/>
    </location>
</feature>
<accession>A0AAW1RLT7</accession>
<dbReference type="Proteomes" id="UP001438707">
    <property type="component" value="Unassembled WGS sequence"/>
</dbReference>
<feature type="compositionally biased region" description="Basic and acidic residues" evidence="1">
    <location>
        <begin position="197"/>
        <end position="207"/>
    </location>
</feature>
<feature type="region of interest" description="Disordered" evidence="1">
    <location>
        <begin position="94"/>
        <end position="260"/>
    </location>
</feature>
<feature type="compositionally biased region" description="Polar residues" evidence="1">
    <location>
        <begin position="57"/>
        <end position="69"/>
    </location>
</feature>
<evidence type="ECO:0000313" key="3">
    <source>
        <dbReference type="Proteomes" id="UP001438707"/>
    </source>
</evidence>
<dbReference type="AlphaFoldDB" id="A0AAW1RLT7"/>
<organism evidence="2 3">
    <name type="scientific">Apatococcus lobatus</name>
    <dbReference type="NCBI Taxonomy" id="904363"/>
    <lineage>
        <taxon>Eukaryota</taxon>
        <taxon>Viridiplantae</taxon>
        <taxon>Chlorophyta</taxon>
        <taxon>core chlorophytes</taxon>
        <taxon>Trebouxiophyceae</taxon>
        <taxon>Chlorellales</taxon>
        <taxon>Chlorellaceae</taxon>
        <taxon>Apatococcus</taxon>
    </lineage>
</organism>
<feature type="region of interest" description="Disordered" evidence="1">
    <location>
        <begin position="1"/>
        <end position="75"/>
    </location>
</feature>
<reference evidence="2 3" key="1">
    <citation type="journal article" date="2024" name="Nat. Commun.">
        <title>Phylogenomics reveals the evolutionary origins of lichenization in chlorophyte algae.</title>
        <authorList>
            <person name="Puginier C."/>
            <person name="Libourel C."/>
            <person name="Otte J."/>
            <person name="Skaloud P."/>
            <person name="Haon M."/>
            <person name="Grisel S."/>
            <person name="Petersen M."/>
            <person name="Berrin J.G."/>
            <person name="Delaux P.M."/>
            <person name="Dal Grande F."/>
            <person name="Keller J."/>
        </authorList>
    </citation>
    <scope>NUCLEOTIDE SEQUENCE [LARGE SCALE GENOMIC DNA]</scope>
    <source>
        <strain evidence="2 3">SAG 2145</strain>
    </source>
</reference>
<proteinExistence type="predicted"/>
<protein>
    <submittedName>
        <fullName evidence="2">Uncharacterized protein</fullName>
    </submittedName>
</protein>
<name>A0AAW1RLT7_9CHLO</name>